<keyword evidence="11" id="KW-0511">Multifunctional enzyme</keyword>
<evidence type="ECO:0000256" key="13">
    <source>
        <dbReference type="ARBA" id="ARBA00049494"/>
    </source>
</evidence>
<dbReference type="Gene3D" id="2.40.30.30">
    <property type="entry name" value="Riboflavin kinase-like"/>
    <property type="match status" value="1"/>
</dbReference>
<name>A0A315XUD1_RUMFL</name>
<keyword evidence="4 14" id="KW-0288">FMN</keyword>
<evidence type="ECO:0000256" key="1">
    <source>
        <dbReference type="ARBA" id="ARBA00004726"/>
    </source>
</evidence>
<dbReference type="GO" id="GO:0009398">
    <property type="term" value="P:FMN biosynthetic process"/>
    <property type="evidence" value="ECO:0007669"/>
    <property type="project" value="UniProtKB-UniRule"/>
</dbReference>
<evidence type="ECO:0000259" key="15">
    <source>
        <dbReference type="SMART" id="SM00904"/>
    </source>
</evidence>
<evidence type="ECO:0000256" key="2">
    <source>
        <dbReference type="ARBA" id="ARBA00005201"/>
    </source>
</evidence>
<dbReference type="GO" id="GO:0006747">
    <property type="term" value="P:FAD biosynthetic process"/>
    <property type="evidence" value="ECO:0007669"/>
    <property type="project" value="UniProtKB-UniRule"/>
</dbReference>
<keyword evidence="7 14" id="KW-0547">Nucleotide-binding</keyword>
<dbReference type="EMBL" id="QGDI01000016">
    <property type="protein sequence ID" value="PWJ10117.1"/>
    <property type="molecule type" value="Genomic_DNA"/>
</dbReference>
<dbReference type="EC" id="2.7.7.2" evidence="14"/>
<keyword evidence="3 14" id="KW-0285">Flavoprotein</keyword>
<feature type="domain" description="Riboflavin kinase" evidence="15">
    <location>
        <begin position="168"/>
        <end position="292"/>
    </location>
</feature>
<dbReference type="EC" id="2.7.1.26" evidence="14"/>
<comment type="catalytic activity">
    <reaction evidence="13 14">
        <text>FMN + ATP + H(+) = FAD + diphosphate</text>
        <dbReference type="Rhea" id="RHEA:17237"/>
        <dbReference type="ChEBI" id="CHEBI:15378"/>
        <dbReference type="ChEBI" id="CHEBI:30616"/>
        <dbReference type="ChEBI" id="CHEBI:33019"/>
        <dbReference type="ChEBI" id="CHEBI:57692"/>
        <dbReference type="ChEBI" id="CHEBI:58210"/>
        <dbReference type="EC" id="2.7.7.2"/>
    </reaction>
</comment>
<reference evidence="16 17" key="1">
    <citation type="submission" date="2018-05" db="EMBL/GenBank/DDBJ databases">
        <title>The Hungate 1000. A catalogue of reference genomes from the rumen microbiome.</title>
        <authorList>
            <person name="Kelly W."/>
        </authorList>
    </citation>
    <scope>NUCLEOTIDE SEQUENCE [LARGE SCALE GENOMIC DNA]</scope>
    <source>
        <strain evidence="16 17">SAb67</strain>
    </source>
</reference>
<dbReference type="GO" id="GO:0009231">
    <property type="term" value="P:riboflavin biosynthetic process"/>
    <property type="evidence" value="ECO:0007669"/>
    <property type="project" value="InterPro"/>
</dbReference>
<keyword evidence="8 14" id="KW-0418">Kinase</keyword>
<comment type="pathway">
    <text evidence="1 14">Cofactor biosynthesis; FAD biosynthesis; FAD from FMN: step 1/1.</text>
</comment>
<dbReference type="NCBIfam" id="TIGR00083">
    <property type="entry name" value="ribF"/>
    <property type="match status" value="1"/>
</dbReference>
<gene>
    <name evidence="16" type="ORF">IE37_03209</name>
</gene>
<evidence type="ECO:0000256" key="4">
    <source>
        <dbReference type="ARBA" id="ARBA00022643"/>
    </source>
</evidence>
<dbReference type="Gene3D" id="3.40.50.620">
    <property type="entry name" value="HUPs"/>
    <property type="match status" value="1"/>
</dbReference>
<evidence type="ECO:0000256" key="9">
    <source>
        <dbReference type="ARBA" id="ARBA00022827"/>
    </source>
</evidence>
<dbReference type="SUPFAM" id="SSF52374">
    <property type="entry name" value="Nucleotidylyl transferase"/>
    <property type="match status" value="1"/>
</dbReference>
<protein>
    <recommendedName>
        <fullName evidence="14">Riboflavin biosynthesis protein</fullName>
    </recommendedName>
    <domain>
        <recommendedName>
            <fullName evidence="14">Riboflavin kinase</fullName>
            <ecNumber evidence="14">2.7.1.26</ecNumber>
        </recommendedName>
        <alternativeName>
            <fullName evidence="14">Flavokinase</fullName>
        </alternativeName>
    </domain>
    <domain>
        <recommendedName>
            <fullName evidence="14">FMN adenylyltransferase</fullName>
            <ecNumber evidence="14">2.7.7.2</ecNumber>
        </recommendedName>
        <alternativeName>
            <fullName evidence="14">FAD pyrophosphorylase</fullName>
        </alternativeName>
        <alternativeName>
            <fullName evidence="14">FAD synthase</fullName>
        </alternativeName>
    </domain>
</protein>
<dbReference type="GO" id="GO:0003919">
    <property type="term" value="F:FMN adenylyltransferase activity"/>
    <property type="evidence" value="ECO:0007669"/>
    <property type="project" value="UniProtKB-UniRule"/>
</dbReference>
<organism evidence="16 17">
    <name type="scientific">Ruminococcus flavefaciens</name>
    <dbReference type="NCBI Taxonomy" id="1265"/>
    <lineage>
        <taxon>Bacteria</taxon>
        <taxon>Bacillati</taxon>
        <taxon>Bacillota</taxon>
        <taxon>Clostridia</taxon>
        <taxon>Eubacteriales</taxon>
        <taxon>Oscillospiraceae</taxon>
        <taxon>Ruminococcus</taxon>
    </lineage>
</organism>
<evidence type="ECO:0000313" key="16">
    <source>
        <dbReference type="EMBL" id="PWJ10117.1"/>
    </source>
</evidence>
<evidence type="ECO:0000256" key="14">
    <source>
        <dbReference type="PIRNR" id="PIRNR004491"/>
    </source>
</evidence>
<evidence type="ECO:0000256" key="8">
    <source>
        <dbReference type="ARBA" id="ARBA00022777"/>
    </source>
</evidence>
<dbReference type="Pfam" id="PF06574">
    <property type="entry name" value="FAD_syn"/>
    <property type="match status" value="1"/>
</dbReference>
<dbReference type="UniPathway" id="UPA00277">
    <property type="reaction ID" value="UER00407"/>
</dbReference>
<keyword evidence="5 14" id="KW-0808">Transferase</keyword>
<dbReference type="GO" id="GO:0005524">
    <property type="term" value="F:ATP binding"/>
    <property type="evidence" value="ECO:0007669"/>
    <property type="project" value="UniProtKB-UniRule"/>
</dbReference>
<evidence type="ECO:0000256" key="3">
    <source>
        <dbReference type="ARBA" id="ARBA00022630"/>
    </source>
</evidence>
<evidence type="ECO:0000256" key="7">
    <source>
        <dbReference type="ARBA" id="ARBA00022741"/>
    </source>
</evidence>
<dbReference type="PANTHER" id="PTHR22749">
    <property type="entry name" value="RIBOFLAVIN KINASE/FMN ADENYLYLTRANSFERASE"/>
    <property type="match status" value="1"/>
</dbReference>
<dbReference type="SUPFAM" id="SSF82114">
    <property type="entry name" value="Riboflavin kinase-like"/>
    <property type="match status" value="1"/>
</dbReference>
<keyword evidence="6 14" id="KW-0548">Nucleotidyltransferase</keyword>
<dbReference type="InterPro" id="IPR015865">
    <property type="entry name" value="Riboflavin_kinase_bac/euk"/>
</dbReference>
<dbReference type="RefSeq" id="WP_109727881.1">
    <property type="nucleotide sequence ID" value="NZ_QGDI01000016.1"/>
</dbReference>
<dbReference type="GO" id="GO:0008531">
    <property type="term" value="F:riboflavin kinase activity"/>
    <property type="evidence" value="ECO:0007669"/>
    <property type="project" value="UniProtKB-UniRule"/>
</dbReference>
<comment type="caution">
    <text evidence="16">The sequence shown here is derived from an EMBL/GenBank/DDBJ whole genome shotgun (WGS) entry which is preliminary data.</text>
</comment>
<evidence type="ECO:0000256" key="5">
    <source>
        <dbReference type="ARBA" id="ARBA00022679"/>
    </source>
</evidence>
<comment type="catalytic activity">
    <reaction evidence="12 14">
        <text>riboflavin + ATP = FMN + ADP + H(+)</text>
        <dbReference type="Rhea" id="RHEA:14357"/>
        <dbReference type="ChEBI" id="CHEBI:15378"/>
        <dbReference type="ChEBI" id="CHEBI:30616"/>
        <dbReference type="ChEBI" id="CHEBI:57986"/>
        <dbReference type="ChEBI" id="CHEBI:58210"/>
        <dbReference type="ChEBI" id="CHEBI:456216"/>
        <dbReference type="EC" id="2.7.1.26"/>
    </reaction>
</comment>
<dbReference type="PANTHER" id="PTHR22749:SF6">
    <property type="entry name" value="RIBOFLAVIN KINASE"/>
    <property type="match status" value="1"/>
</dbReference>
<keyword evidence="10 14" id="KW-0067">ATP-binding</keyword>
<comment type="pathway">
    <text evidence="2 14">Cofactor biosynthesis; FMN biosynthesis; FMN from riboflavin (ATP route): step 1/1.</text>
</comment>
<dbReference type="AlphaFoldDB" id="A0A315XUD1"/>
<evidence type="ECO:0000256" key="12">
    <source>
        <dbReference type="ARBA" id="ARBA00047880"/>
    </source>
</evidence>
<dbReference type="UniPathway" id="UPA00276">
    <property type="reaction ID" value="UER00406"/>
</dbReference>
<proteinExistence type="inferred from homology"/>
<evidence type="ECO:0000256" key="10">
    <source>
        <dbReference type="ARBA" id="ARBA00022840"/>
    </source>
</evidence>
<dbReference type="Proteomes" id="UP000245720">
    <property type="component" value="Unassembled WGS sequence"/>
</dbReference>
<evidence type="ECO:0000313" key="17">
    <source>
        <dbReference type="Proteomes" id="UP000245720"/>
    </source>
</evidence>
<dbReference type="SMART" id="SM00904">
    <property type="entry name" value="Flavokinase"/>
    <property type="match status" value="1"/>
</dbReference>
<sequence length="292" mass="31505">MEKKYSAVALGLFDGVHLGHRAVLKAAAVQKQQGLMPCAFTFPSESAAKKGTGGFIYGDSEKADILTEECGIERIYSPPFADICGMEGAEFAEEILRGELNAAFVCCGNDFRFGKGASCGTAELRSFGERLGFRVETVEDVLCGGERVSSTLIRRLLAEGDTERANTLLGSPYTIMKTVSRGAQLGRTIGFPTANQLFDAGQLVPRYGVYASSTVIDGKSYLSMTDIGMKPTVDYGGAPLAETYIHGFSGDLYGSPLRVSLLRFIRPEMKFSSLNELKAQIDRDVQSALNIL</sequence>
<dbReference type="OrthoDB" id="9803667at2"/>
<dbReference type="PIRSF" id="PIRSF004491">
    <property type="entry name" value="FAD_Synth"/>
    <property type="match status" value="1"/>
</dbReference>
<dbReference type="InterPro" id="IPR015864">
    <property type="entry name" value="FAD_synthase"/>
</dbReference>
<accession>A0A315XUD1</accession>
<keyword evidence="9 14" id="KW-0274">FAD</keyword>
<dbReference type="InterPro" id="IPR023465">
    <property type="entry name" value="Riboflavin_kinase_dom_sf"/>
</dbReference>
<dbReference type="CDD" id="cd02064">
    <property type="entry name" value="FAD_synthetase_N"/>
    <property type="match status" value="1"/>
</dbReference>
<comment type="similarity">
    <text evidence="14">Belongs to the ribF family.</text>
</comment>
<dbReference type="InterPro" id="IPR023468">
    <property type="entry name" value="Riboflavin_kinase"/>
</dbReference>
<dbReference type="InterPro" id="IPR014729">
    <property type="entry name" value="Rossmann-like_a/b/a_fold"/>
</dbReference>
<evidence type="ECO:0000256" key="11">
    <source>
        <dbReference type="ARBA" id="ARBA00023268"/>
    </source>
</evidence>
<dbReference type="InterPro" id="IPR002606">
    <property type="entry name" value="Riboflavin_kinase_bac"/>
</dbReference>
<dbReference type="Pfam" id="PF01687">
    <property type="entry name" value="Flavokinase"/>
    <property type="match status" value="1"/>
</dbReference>
<evidence type="ECO:0000256" key="6">
    <source>
        <dbReference type="ARBA" id="ARBA00022695"/>
    </source>
</evidence>